<comment type="subcellular location">
    <subcellularLocation>
        <location evidence="1">Cell inner membrane</location>
        <topology evidence="1">Multi-pass membrane protein</topology>
    </subcellularLocation>
</comment>
<dbReference type="PANTHER" id="PTHR43702:SF3">
    <property type="entry name" value="PROTEIN TSGA"/>
    <property type="match status" value="1"/>
</dbReference>
<sequence length="460" mass="49869">MASKSFWKRHSLRVRDDGRTRAAELTLRQSIYPLCLVTVLFFLWGFSYGLLDTLNKHFQNTLNISKARSSGLQAAYFGAYPLASLGHAAWILRHFGYRAVFIWGLFLYGLGALLAIPAIIYHSFGAFCACIFIIGNGLGALETAANPYLTVCGPPNLAEIRINIAQAFNAIGTVVAPVLGSYVFFVFEEEVALKNVQWVYMAIACFVFILALVFYMSDIPEITDADMEFQAGQTHGGAAGQDLPLRKQYRLFHATFAQFCYTGAQVAIAGYFINYVTETRPGTDSALGSKFLAGAQAAFAVGRFGGTAIMSVVRPRKVLLVFMTMCIVFSAPTITQRGNTGMSLLYVAFFFESICFPTIVALGMRGLGRHTKRGSGFIVGGVVGGAVAPALMGVAADARGTAFAMLVPLCFFVVAWSYPLAVNFVPWYRDTADAFVTPDRDAEHLGREGADGGATEGHGF</sequence>
<feature type="transmembrane region" description="Helical" evidence="3">
    <location>
        <begin position="162"/>
        <end position="185"/>
    </location>
</feature>
<keyword evidence="2" id="KW-1003">Cell membrane</keyword>
<feature type="transmembrane region" description="Helical" evidence="3">
    <location>
        <begin position="402"/>
        <end position="421"/>
    </location>
</feature>
<proteinExistence type="predicted"/>
<reference evidence="4" key="1">
    <citation type="journal article" date="2023" name="Mol. Phylogenet. Evol.">
        <title>Genome-scale phylogeny and comparative genomics of the fungal order Sordariales.</title>
        <authorList>
            <person name="Hensen N."/>
            <person name="Bonometti L."/>
            <person name="Westerberg I."/>
            <person name="Brannstrom I.O."/>
            <person name="Guillou S."/>
            <person name="Cros-Aarteil S."/>
            <person name="Calhoun S."/>
            <person name="Haridas S."/>
            <person name="Kuo A."/>
            <person name="Mondo S."/>
            <person name="Pangilinan J."/>
            <person name="Riley R."/>
            <person name="LaButti K."/>
            <person name="Andreopoulos B."/>
            <person name="Lipzen A."/>
            <person name="Chen C."/>
            <person name="Yan M."/>
            <person name="Daum C."/>
            <person name="Ng V."/>
            <person name="Clum A."/>
            <person name="Steindorff A."/>
            <person name="Ohm R.A."/>
            <person name="Martin F."/>
            <person name="Silar P."/>
            <person name="Natvig D.O."/>
            <person name="Lalanne C."/>
            <person name="Gautier V."/>
            <person name="Ament-Velasquez S.L."/>
            <person name="Kruys A."/>
            <person name="Hutchinson M.I."/>
            <person name="Powell A.J."/>
            <person name="Barry K."/>
            <person name="Miller A.N."/>
            <person name="Grigoriev I.V."/>
            <person name="Debuchy R."/>
            <person name="Gladieux P."/>
            <person name="Hiltunen Thoren M."/>
            <person name="Johannesson H."/>
        </authorList>
    </citation>
    <scope>NUCLEOTIDE SEQUENCE</scope>
    <source>
        <strain evidence="4">CBS 314.62</strain>
    </source>
</reference>
<dbReference type="GO" id="GO:0022857">
    <property type="term" value="F:transmembrane transporter activity"/>
    <property type="evidence" value="ECO:0007669"/>
    <property type="project" value="InterPro"/>
</dbReference>
<evidence type="ECO:0000256" key="2">
    <source>
        <dbReference type="ARBA" id="ARBA00022475"/>
    </source>
</evidence>
<feature type="transmembrane region" description="Helical" evidence="3">
    <location>
        <begin position="197"/>
        <end position="217"/>
    </location>
</feature>
<dbReference type="InterPro" id="IPR050375">
    <property type="entry name" value="MFS_TsgA-like"/>
</dbReference>
<evidence type="ECO:0000313" key="4">
    <source>
        <dbReference type="EMBL" id="KAK3689325.1"/>
    </source>
</evidence>
<keyword evidence="3" id="KW-0812">Transmembrane</keyword>
<dbReference type="Pfam" id="PF07690">
    <property type="entry name" value="MFS_1"/>
    <property type="match status" value="1"/>
</dbReference>
<dbReference type="Gene3D" id="1.20.1250.20">
    <property type="entry name" value="MFS general substrate transporter like domains"/>
    <property type="match status" value="2"/>
</dbReference>
<feature type="transmembrane region" description="Helical" evidence="3">
    <location>
        <begin position="376"/>
        <end position="396"/>
    </location>
</feature>
<feature type="transmembrane region" description="Helical" evidence="3">
    <location>
        <begin position="99"/>
        <end position="118"/>
    </location>
</feature>
<gene>
    <name evidence="4" type="ORF">B0T22DRAFT_499107</name>
</gene>
<dbReference type="SUPFAM" id="SSF103473">
    <property type="entry name" value="MFS general substrate transporter"/>
    <property type="match status" value="1"/>
</dbReference>
<name>A0AAE1CDD7_9PEZI</name>
<feature type="transmembrane region" description="Helical" evidence="3">
    <location>
        <begin position="293"/>
        <end position="313"/>
    </location>
</feature>
<dbReference type="InterPro" id="IPR011701">
    <property type="entry name" value="MFS"/>
</dbReference>
<dbReference type="EMBL" id="JAULSO010000002">
    <property type="protein sequence ID" value="KAK3689325.1"/>
    <property type="molecule type" value="Genomic_DNA"/>
</dbReference>
<feature type="transmembrane region" description="Helical" evidence="3">
    <location>
        <begin position="341"/>
        <end position="364"/>
    </location>
</feature>
<dbReference type="InterPro" id="IPR036259">
    <property type="entry name" value="MFS_trans_sf"/>
</dbReference>
<keyword evidence="3" id="KW-0472">Membrane</keyword>
<evidence type="ECO:0000313" key="5">
    <source>
        <dbReference type="Proteomes" id="UP001270362"/>
    </source>
</evidence>
<evidence type="ECO:0000256" key="3">
    <source>
        <dbReference type="SAM" id="Phobius"/>
    </source>
</evidence>
<feature type="transmembrane region" description="Helical" evidence="3">
    <location>
        <begin position="251"/>
        <end position="273"/>
    </location>
</feature>
<reference evidence="4" key="2">
    <citation type="submission" date="2023-06" db="EMBL/GenBank/DDBJ databases">
        <authorList>
            <consortium name="Lawrence Berkeley National Laboratory"/>
            <person name="Haridas S."/>
            <person name="Hensen N."/>
            <person name="Bonometti L."/>
            <person name="Westerberg I."/>
            <person name="Brannstrom I.O."/>
            <person name="Guillou S."/>
            <person name="Cros-Aarteil S."/>
            <person name="Calhoun S."/>
            <person name="Kuo A."/>
            <person name="Mondo S."/>
            <person name="Pangilinan J."/>
            <person name="Riley R."/>
            <person name="Labutti K."/>
            <person name="Andreopoulos B."/>
            <person name="Lipzen A."/>
            <person name="Chen C."/>
            <person name="Yanf M."/>
            <person name="Daum C."/>
            <person name="Ng V."/>
            <person name="Clum A."/>
            <person name="Steindorff A."/>
            <person name="Ohm R."/>
            <person name="Martin F."/>
            <person name="Silar P."/>
            <person name="Natvig D."/>
            <person name="Lalanne C."/>
            <person name="Gautier V."/>
            <person name="Ament-Velasquez S.L."/>
            <person name="Kruys A."/>
            <person name="Hutchinson M.I."/>
            <person name="Powell A.J."/>
            <person name="Barry K."/>
            <person name="Miller A.N."/>
            <person name="Grigoriev I.V."/>
            <person name="Debuchy R."/>
            <person name="Gladieux P."/>
            <person name="Thoren M.H."/>
            <person name="Johannesson H."/>
        </authorList>
    </citation>
    <scope>NUCLEOTIDE SEQUENCE</scope>
    <source>
        <strain evidence="4">CBS 314.62</strain>
    </source>
</reference>
<evidence type="ECO:0000256" key="1">
    <source>
        <dbReference type="ARBA" id="ARBA00004429"/>
    </source>
</evidence>
<dbReference type="AlphaFoldDB" id="A0AAE1CDD7"/>
<comment type="caution">
    <text evidence="4">The sequence shown here is derived from an EMBL/GenBank/DDBJ whole genome shotgun (WGS) entry which is preliminary data.</text>
</comment>
<keyword evidence="3" id="KW-1133">Transmembrane helix</keyword>
<dbReference type="PANTHER" id="PTHR43702">
    <property type="entry name" value="L-FUCOSE-PROTON SYMPORTER"/>
    <property type="match status" value="1"/>
</dbReference>
<keyword evidence="5" id="KW-1185">Reference proteome</keyword>
<organism evidence="4 5">
    <name type="scientific">Podospora appendiculata</name>
    <dbReference type="NCBI Taxonomy" id="314037"/>
    <lineage>
        <taxon>Eukaryota</taxon>
        <taxon>Fungi</taxon>
        <taxon>Dikarya</taxon>
        <taxon>Ascomycota</taxon>
        <taxon>Pezizomycotina</taxon>
        <taxon>Sordariomycetes</taxon>
        <taxon>Sordariomycetidae</taxon>
        <taxon>Sordariales</taxon>
        <taxon>Podosporaceae</taxon>
        <taxon>Podospora</taxon>
    </lineage>
</organism>
<dbReference type="GO" id="GO:0005886">
    <property type="term" value="C:plasma membrane"/>
    <property type="evidence" value="ECO:0007669"/>
    <property type="project" value="UniProtKB-SubCell"/>
</dbReference>
<dbReference type="Proteomes" id="UP001270362">
    <property type="component" value="Unassembled WGS sequence"/>
</dbReference>
<feature type="transmembrane region" description="Helical" evidence="3">
    <location>
        <begin position="71"/>
        <end position="92"/>
    </location>
</feature>
<feature type="transmembrane region" description="Helical" evidence="3">
    <location>
        <begin position="318"/>
        <end position="335"/>
    </location>
</feature>
<accession>A0AAE1CDD7</accession>
<feature type="transmembrane region" description="Helical" evidence="3">
    <location>
        <begin position="31"/>
        <end position="51"/>
    </location>
</feature>
<protein>
    <submittedName>
        <fullName evidence="4">Major facilitator superfamily domain-containing protein</fullName>
    </submittedName>
</protein>